<sequence>MPHFVDDTVSDKGTVNAYDSIGEADHASLEYMDVRVRKGSSFNIEIDGVHQWQTKDGISLFENLVTQRARKTAIAMDSLIAKTIAHGVEGRDYNGVKAGETPAPDSLHGKVKKFEGAENAAGDRLADDVYDILVDMIQELDVNQAPENRYLIISPKVKANLLRNPEFKDAAHWGGGSVMPTGQIGQILGLPVFSTTTFGNHTRSTQKFVRNAHMDASGIDMILGATNAVSLLVPHAEMKAYEPEKKFTQAVKSRVFYDAKIIRPEQLVVFGVKPKATTAKA</sequence>
<evidence type="ECO:0000313" key="1">
    <source>
        <dbReference type="EMBL" id="QKW48862.1"/>
    </source>
</evidence>
<protein>
    <recommendedName>
        <fullName evidence="3">Capsid protein</fullName>
    </recommendedName>
</protein>
<dbReference type="RefSeq" id="WP_176160594.1">
    <property type="nucleotide sequence ID" value="NZ_CP054929.1"/>
</dbReference>
<dbReference type="Proteomes" id="UP000509303">
    <property type="component" value="Chromosome"/>
</dbReference>
<reference evidence="1 2" key="1">
    <citation type="submission" date="2020-06" db="EMBL/GenBank/DDBJ databases">
        <title>Genome mining for natural products.</title>
        <authorList>
            <person name="Zhang B."/>
            <person name="Shi J."/>
            <person name="Ge H."/>
        </authorList>
    </citation>
    <scope>NUCLEOTIDE SEQUENCE [LARGE SCALE GENOMIC DNA]</scope>
    <source>
        <strain evidence="1 2">NA00687</strain>
    </source>
</reference>
<proteinExistence type="predicted"/>
<evidence type="ECO:0000313" key="2">
    <source>
        <dbReference type="Proteomes" id="UP000509303"/>
    </source>
</evidence>
<accession>A0A7H8N350</accession>
<keyword evidence="2" id="KW-1185">Reference proteome</keyword>
<dbReference type="AlphaFoldDB" id="A0A7H8N350"/>
<dbReference type="EMBL" id="CP054929">
    <property type="protein sequence ID" value="QKW48862.1"/>
    <property type="molecule type" value="Genomic_DNA"/>
</dbReference>
<gene>
    <name evidence="1" type="ORF">HUT08_04130</name>
</gene>
<name>A0A7H8N350_9ACTN</name>
<organism evidence="1 2">
    <name type="scientific">Streptomyces buecherae</name>
    <dbReference type="NCBI Taxonomy" id="2763006"/>
    <lineage>
        <taxon>Bacteria</taxon>
        <taxon>Bacillati</taxon>
        <taxon>Actinomycetota</taxon>
        <taxon>Actinomycetes</taxon>
        <taxon>Kitasatosporales</taxon>
        <taxon>Streptomycetaceae</taxon>
        <taxon>Streptomyces</taxon>
    </lineage>
</organism>
<evidence type="ECO:0008006" key="3">
    <source>
        <dbReference type="Google" id="ProtNLM"/>
    </source>
</evidence>